<proteinExistence type="inferred from homology"/>
<feature type="transmembrane region" description="Helical" evidence="8">
    <location>
        <begin position="119"/>
        <end position="138"/>
    </location>
</feature>
<dbReference type="RefSeq" id="WP_098459289.1">
    <property type="nucleotide sequence ID" value="NZ_PDJC01000001.1"/>
</dbReference>
<keyword evidence="10" id="KW-1185">Reference proteome</keyword>
<comment type="caution">
    <text evidence="9">The sequence shown here is derived from an EMBL/GenBank/DDBJ whole genome shotgun (WGS) entry which is preliminary data.</text>
</comment>
<feature type="transmembrane region" description="Helical" evidence="8">
    <location>
        <begin position="173"/>
        <end position="193"/>
    </location>
</feature>
<dbReference type="Pfam" id="PF09594">
    <property type="entry name" value="GT87"/>
    <property type="match status" value="1"/>
</dbReference>
<evidence type="ECO:0000256" key="5">
    <source>
        <dbReference type="ARBA" id="ARBA00022989"/>
    </source>
</evidence>
<keyword evidence="5 8" id="KW-1133">Transmembrane helix</keyword>
<evidence type="ECO:0000313" key="10">
    <source>
        <dbReference type="Proteomes" id="UP000226079"/>
    </source>
</evidence>
<dbReference type="GO" id="GO:0005886">
    <property type="term" value="C:plasma membrane"/>
    <property type="evidence" value="ECO:0007669"/>
    <property type="project" value="UniProtKB-SubCell"/>
</dbReference>
<evidence type="ECO:0000256" key="7">
    <source>
        <dbReference type="ARBA" id="ARBA00024033"/>
    </source>
</evidence>
<organism evidence="9 10">
    <name type="scientific">Propionicimonas paludicola</name>
    <dbReference type="NCBI Taxonomy" id="185243"/>
    <lineage>
        <taxon>Bacteria</taxon>
        <taxon>Bacillati</taxon>
        <taxon>Actinomycetota</taxon>
        <taxon>Actinomycetes</taxon>
        <taxon>Propionibacteriales</taxon>
        <taxon>Nocardioidaceae</taxon>
        <taxon>Propionicimonas</taxon>
    </lineage>
</organism>
<protein>
    <submittedName>
        <fullName evidence="9">Alpha-1,2-mannosyltransferase</fullName>
    </submittedName>
</protein>
<evidence type="ECO:0000313" key="9">
    <source>
        <dbReference type="EMBL" id="PFG15679.1"/>
    </source>
</evidence>
<sequence length="407" mass="42991">MRIRRWPWRPADALAVGLAVVMIAGSTAVSWLTVFPPDGHVTFVDIEWYRRALDEVAAGRPMSSQLNYPPISLVMLSPLRGLPALTGEQLWAGASIAVGLLLAAITVRAATAGSGRDHAVRHGAIGMAIAAPLVLLSFPVSFNLTTGQLSIFVMALALVDASGQLPRRFQGSLVGVAAALKLTPLIFIPYYALTRQWRQLGVATATFGTLGALGFALFPQDSVDFWLHPGAAAQVAGSSHLNVTILGILLQWPGDSVPVRIAWLALAAGAGAAAFWRARAHFLRGEQFQAAVVIGIASTVISPLGWSHYQQWQVVAAVWLILSGRPRNIAWGALLYVLFCGPYSMAVFGALRDMPLGVAGRAAIMIASLVVCLTGLPHSPGQPAVDADLATDYSAAQGKDGLSLANR</sequence>
<keyword evidence="4 8" id="KW-0812">Transmembrane</keyword>
<evidence type="ECO:0000256" key="8">
    <source>
        <dbReference type="SAM" id="Phobius"/>
    </source>
</evidence>
<dbReference type="GO" id="GO:0016758">
    <property type="term" value="F:hexosyltransferase activity"/>
    <property type="evidence" value="ECO:0007669"/>
    <property type="project" value="InterPro"/>
</dbReference>
<keyword evidence="6 8" id="KW-0472">Membrane</keyword>
<dbReference type="AlphaFoldDB" id="A0A2A9CQ59"/>
<gene>
    <name evidence="9" type="ORF">ATK74_0199</name>
</gene>
<feature type="transmembrane region" description="Helical" evidence="8">
    <location>
        <begin position="12"/>
        <end position="34"/>
    </location>
</feature>
<comment type="subcellular location">
    <subcellularLocation>
        <location evidence="1">Cell membrane</location>
        <topology evidence="1">Multi-pass membrane protein</topology>
    </subcellularLocation>
</comment>
<keyword evidence="2" id="KW-1003">Cell membrane</keyword>
<evidence type="ECO:0000256" key="6">
    <source>
        <dbReference type="ARBA" id="ARBA00023136"/>
    </source>
</evidence>
<dbReference type="OrthoDB" id="9774600at2"/>
<dbReference type="Proteomes" id="UP000226079">
    <property type="component" value="Unassembled WGS sequence"/>
</dbReference>
<feature type="transmembrane region" description="Helical" evidence="8">
    <location>
        <begin position="90"/>
        <end position="107"/>
    </location>
</feature>
<evidence type="ECO:0000256" key="2">
    <source>
        <dbReference type="ARBA" id="ARBA00022475"/>
    </source>
</evidence>
<feature type="transmembrane region" description="Helical" evidence="8">
    <location>
        <begin position="199"/>
        <end position="218"/>
    </location>
</feature>
<dbReference type="InterPro" id="IPR018584">
    <property type="entry name" value="GT87"/>
</dbReference>
<comment type="similarity">
    <text evidence="7">Belongs to the glycosyltransferase 87 family.</text>
</comment>
<feature type="transmembrane region" description="Helical" evidence="8">
    <location>
        <begin position="288"/>
        <end position="309"/>
    </location>
</feature>
<keyword evidence="3 9" id="KW-0808">Transferase</keyword>
<dbReference type="EMBL" id="PDJC01000001">
    <property type="protein sequence ID" value="PFG15679.1"/>
    <property type="molecule type" value="Genomic_DNA"/>
</dbReference>
<reference evidence="9 10" key="1">
    <citation type="submission" date="2017-10" db="EMBL/GenBank/DDBJ databases">
        <title>Sequencing the genomes of 1000 actinobacteria strains.</title>
        <authorList>
            <person name="Klenk H.-P."/>
        </authorList>
    </citation>
    <scope>NUCLEOTIDE SEQUENCE [LARGE SCALE GENOMIC DNA]</scope>
    <source>
        <strain evidence="9 10">DSM 15597</strain>
    </source>
</reference>
<name>A0A2A9CQ59_9ACTN</name>
<keyword evidence="9" id="KW-0328">Glycosyltransferase</keyword>
<evidence type="ECO:0000256" key="4">
    <source>
        <dbReference type="ARBA" id="ARBA00022692"/>
    </source>
</evidence>
<feature type="transmembrane region" description="Helical" evidence="8">
    <location>
        <begin position="329"/>
        <end position="351"/>
    </location>
</feature>
<feature type="transmembrane region" description="Helical" evidence="8">
    <location>
        <begin position="258"/>
        <end position="276"/>
    </location>
</feature>
<accession>A0A2A9CQ59</accession>
<evidence type="ECO:0000256" key="3">
    <source>
        <dbReference type="ARBA" id="ARBA00022679"/>
    </source>
</evidence>
<feature type="transmembrane region" description="Helical" evidence="8">
    <location>
        <begin position="358"/>
        <end position="376"/>
    </location>
</feature>
<evidence type="ECO:0000256" key="1">
    <source>
        <dbReference type="ARBA" id="ARBA00004651"/>
    </source>
</evidence>